<gene>
    <name evidence="1" type="ORF">HOLleu_30668</name>
</gene>
<dbReference type="AlphaFoldDB" id="A0A9Q1H1C5"/>
<accession>A0A9Q1H1C5</accession>
<sequence length="178" mass="20797">MRFQPSKCNIITFARKKKPVYFDYVLNGEKLLQVDSIKYLGVFITSDLSWDKHVQFICNKGNRTLGVLQRNLSFCPSDVKLTAYKGLLRPVLEYASSVWDPHQIYLQDKLDSIQRRSARFISSTFSREPGRKTRGMHNLHFCHLYTRSNCYKYSFLPNTVKDWNSPPASLVENSMHHN</sequence>
<evidence type="ECO:0000313" key="2">
    <source>
        <dbReference type="Proteomes" id="UP001152320"/>
    </source>
</evidence>
<keyword evidence="2" id="KW-1185">Reference proteome</keyword>
<dbReference type="PANTHER" id="PTHR33332">
    <property type="entry name" value="REVERSE TRANSCRIPTASE DOMAIN-CONTAINING PROTEIN"/>
    <property type="match status" value="1"/>
</dbReference>
<dbReference type="EMBL" id="JAIZAY010000015">
    <property type="protein sequence ID" value="KAJ8028441.1"/>
    <property type="molecule type" value="Genomic_DNA"/>
</dbReference>
<organism evidence="1 2">
    <name type="scientific">Holothuria leucospilota</name>
    <name type="common">Black long sea cucumber</name>
    <name type="synonym">Mertensiothuria leucospilota</name>
    <dbReference type="NCBI Taxonomy" id="206669"/>
    <lineage>
        <taxon>Eukaryota</taxon>
        <taxon>Metazoa</taxon>
        <taxon>Echinodermata</taxon>
        <taxon>Eleutherozoa</taxon>
        <taxon>Echinozoa</taxon>
        <taxon>Holothuroidea</taxon>
        <taxon>Aspidochirotacea</taxon>
        <taxon>Aspidochirotida</taxon>
        <taxon>Holothuriidae</taxon>
        <taxon>Holothuria</taxon>
    </lineage>
</organism>
<evidence type="ECO:0008006" key="3">
    <source>
        <dbReference type="Google" id="ProtNLM"/>
    </source>
</evidence>
<protein>
    <recommendedName>
        <fullName evidence="3">Endonuclease/reverse transcript</fullName>
    </recommendedName>
</protein>
<comment type="caution">
    <text evidence="1">The sequence shown here is derived from an EMBL/GenBank/DDBJ whole genome shotgun (WGS) entry which is preliminary data.</text>
</comment>
<reference evidence="1" key="1">
    <citation type="submission" date="2021-10" db="EMBL/GenBank/DDBJ databases">
        <title>Tropical sea cucumber genome reveals ecological adaptation and Cuvierian tubules defense mechanism.</title>
        <authorList>
            <person name="Chen T."/>
        </authorList>
    </citation>
    <scope>NUCLEOTIDE SEQUENCE</scope>
    <source>
        <strain evidence="1">Nanhai2018</strain>
        <tissue evidence="1">Muscle</tissue>
    </source>
</reference>
<dbReference type="Proteomes" id="UP001152320">
    <property type="component" value="Chromosome 15"/>
</dbReference>
<evidence type="ECO:0000313" key="1">
    <source>
        <dbReference type="EMBL" id="KAJ8028441.1"/>
    </source>
</evidence>
<dbReference type="OrthoDB" id="7480422at2759"/>
<proteinExistence type="predicted"/>
<name>A0A9Q1H1C5_HOLLE</name>